<dbReference type="EMBL" id="JACCFQ010000001">
    <property type="protein sequence ID" value="NYJ16598.1"/>
    <property type="molecule type" value="Genomic_DNA"/>
</dbReference>
<gene>
    <name evidence="9" type="ORF">HNR11_001132</name>
</gene>
<dbReference type="PANTHER" id="PTHR43133:SF52">
    <property type="entry name" value="ECF RNA POLYMERASE SIGMA FACTOR SIGL"/>
    <property type="match status" value="1"/>
</dbReference>
<sequence length="192" mass="21162">MDPAGEDVPFDVREAFAAHGGALFAFALNALGDRSEAEDCVQEAFIRAWRNRDRYSSSRGSVRTWLFAIARNLVIDALRARARRPAPSDPEKIEWASEPVAEDLLIVERLVLYESLATLTFEHREVIFAVQLNGVGYEELSEQTGVPVATLRTRMYYGLRSLRRALGGNAHDGGNAVAARGADRRGADGQSQ</sequence>
<dbReference type="SUPFAM" id="SSF88659">
    <property type="entry name" value="Sigma3 and sigma4 domains of RNA polymerase sigma factors"/>
    <property type="match status" value="1"/>
</dbReference>
<dbReference type="Pfam" id="PF04542">
    <property type="entry name" value="Sigma70_r2"/>
    <property type="match status" value="1"/>
</dbReference>
<evidence type="ECO:0000259" key="8">
    <source>
        <dbReference type="Pfam" id="PF08281"/>
    </source>
</evidence>
<organism evidence="9 10">
    <name type="scientific">Nesterenkonia sandarakina</name>
    <dbReference type="NCBI Taxonomy" id="272918"/>
    <lineage>
        <taxon>Bacteria</taxon>
        <taxon>Bacillati</taxon>
        <taxon>Actinomycetota</taxon>
        <taxon>Actinomycetes</taxon>
        <taxon>Micrococcales</taxon>
        <taxon>Micrococcaceae</taxon>
        <taxon>Nesterenkonia</taxon>
    </lineage>
</organism>
<dbReference type="Gene3D" id="1.10.1740.10">
    <property type="match status" value="1"/>
</dbReference>
<keyword evidence="4" id="KW-0238">DNA-binding</keyword>
<evidence type="ECO:0000313" key="9">
    <source>
        <dbReference type="EMBL" id="NYJ16598.1"/>
    </source>
</evidence>
<comment type="similarity">
    <text evidence="1">Belongs to the sigma-70 factor family. ECF subfamily.</text>
</comment>
<feature type="domain" description="RNA polymerase sigma-70 region 2" evidence="7">
    <location>
        <begin position="16"/>
        <end position="84"/>
    </location>
</feature>
<dbReference type="NCBIfam" id="TIGR02937">
    <property type="entry name" value="sigma70-ECF"/>
    <property type="match status" value="1"/>
</dbReference>
<dbReference type="Pfam" id="PF08281">
    <property type="entry name" value="Sigma70_r4_2"/>
    <property type="match status" value="1"/>
</dbReference>
<dbReference type="Proteomes" id="UP000560069">
    <property type="component" value="Unassembled WGS sequence"/>
</dbReference>
<dbReference type="Gene3D" id="1.10.10.10">
    <property type="entry name" value="Winged helix-like DNA-binding domain superfamily/Winged helix DNA-binding domain"/>
    <property type="match status" value="1"/>
</dbReference>
<feature type="compositionally biased region" description="Basic and acidic residues" evidence="6">
    <location>
        <begin position="181"/>
        <end position="192"/>
    </location>
</feature>
<evidence type="ECO:0000259" key="7">
    <source>
        <dbReference type="Pfam" id="PF04542"/>
    </source>
</evidence>
<evidence type="ECO:0000256" key="1">
    <source>
        <dbReference type="ARBA" id="ARBA00010641"/>
    </source>
</evidence>
<dbReference type="InterPro" id="IPR013249">
    <property type="entry name" value="RNA_pol_sigma70_r4_t2"/>
</dbReference>
<evidence type="ECO:0000256" key="6">
    <source>
        <dbReference type="SAM" id="MobiDB-lite"/>
    </source>
</evidence>
<evidence type="ECO:0000256" key="4">
    <source>
        <dbReference type="ARBA" id="ARBA00023125"/>
    </source>
</evidence>
<dbReference type="PANTHER" id="PTHR43133">
    <property type="entry name" value="RNA POLYMERASE ECF-TYPE SIGMA FACTO"/>
    <property type="match status" value="1"/>
</dbReference>
<keyword evidence="5" id="KW-0804">Transcription</keyword>
<evidence type="ECO:0000256" key="2">
    <source>
        <dbReference type="ARBA" id="ARBA00023015"/>
    </source>
</evidence>
<dbReference type="InterPro" id="IPR036388">
    <property type="entry name" value="WH-like_DNA-bd_sf"/>
</dbReference>
<keyword evidence="10" id="KW-1185">Reference proteome</keyword>
<name>A0A7Z0J3B5_9MICC</name>
<dbReference type="SUPFAM" id="SSF88946">
    <property type="entry name" value="Sigma2 domain of RNA polymerase sigma factors"/>
    <property type="match status" value="1"/>
</dbReference>
<evidence type="ECO:0000313" key="10">
    <source>
        <dbReference type="Proteomes" id="UP000560069"/>
    </source>
</evidence>
<keyword evidence="2" id="KW-0805">Transcription regulation</keyword>
<evidence type="ECO:0000256" key="3">
    <source>
        <dbReference type="ARBA" id="ARBA00023082"/>
    </source>
</evidence>
<dbReference type="GO" id="GO:0006352">
    <property type="term" value="P:DNA-templated transcription initiation"/>
    <property type="evidence" value="ECO:0007669"/>
    <property type="project" value="InterPro"/>
</dbReference>
<dbReference type="AlphaFoldDB" id="A0A7Z0J3B5"/>
<dbReference type="GO" id="GO:0016987">
    <property type="term" value="F:sigma factor activity"/>
    <property type="evidence" value="ECO:0007669"/>
    <property type="project" value="UniProtKB-KW"/>
</dbReference>
<comment type="caution">
    <text evidence="9">The sequence shown here is derived from an EMBL/GenBank/DDBJ whole genome shotgun (WGS) entry which is preliminary data.</text>
</comment>
<feature type="region of interest" description="Disordered" evidence="6">
    <location>
        <begin position="173"/>
        <end position="192"/>
    </location>
</feature>
<keyword evidence="3" id="KW-0731">Sigma factor</keyword>
<evidence type="ECO:0000256" key="5">
    <source>
        <dbReference type="ARBA" id="ARBA00023163"/>
    </source>
</evidence>
<dbReference type="InterPro" id="IPR013324">
    <property type="entry name" value="RNA_pol_sigma_r3/r4-like"/>
</dbReference>
<dbReference type="InterPro" id="IPR039425">
    <property type="entry name" value="RNA_pol_sigma-70-like"/>
</dbReference>
<dbReference type="GO" id="GO:0003677">
    <property type="term" value="F:DNA binding"/>
    <property type="evidence" value="ECO:0007669"/>
    <property type="project" value="UniProtKB-KW"/>
</dbReference>
<dbReference type="InterPro" id="IPR013325">
    <property type="entry name" value="RNA_pol_sigma_r2"/>
</dbReference>
<accession>A0A7Z0J3B5</accession>
<dbReference type="RefSeq" id="WP_179441494.1">
    <property type="nucleotide sequence ID" value="NZ_BAAALK010000002.1"/>
</dbReference>
<proteinExistence type="inferred from homology"/>
<feature type="domain" description="RNA polymerase sigma factor 70 region 4 type 2" evidence="8">
    <location>
        <begin position="111"/>
        <end position="161"/>
    </location>
</feature>
<protein>
    <submittedName>
        <fullName evidence="9">RNA polymerase sigma-70 factor (ECF subfamily)</fullName>
    </submittedName>
</protein>
<reference evidence="9 10" key="1">
    <citation type="submission" date="2020-07" db="EMBL/GenBank/DDBJ databases">
        <title>Sequencing the genomes of 1000 actinobacteria strains.</title>
        <authorList>
            <person name="Klenk H.-P."/>
        </authorList>
    </citation>
    <scope>NUCLEOTIDE SEQUENCE [LARGE SCALE GENOMIC DNA]</scope>
    <source>
        <strain evidence="9 10">DSM 15664</strain>
    </source>
</reference>
<dbReference type="InterPro" id="IPR014284">
    <property type="entry name" value="RNA_pol_sigma-70_dom"/>
</dbReference>
<dbReference type="InterPro" id="IPR007627">
    <property type="entry name" value="RNA_pol_sigma70_r2"/>
</dbReference>